<name>A0A8S5Q6L4_9VIRU</name>
<organism evidence="2">
    <name type="scientific">virus sp. ct87y24</name>
    <dbReference type="NCBI Taxonomy" id="2825805"/>
    <lineage>
        <taxon>Viruses</taxon>
    </lineage>
</organism>
<feature type="transmembrane region" description="Helical" evidence="1">
    <location>
        <begin position="27"/>
        <end position="43"/>
    </location>
</feature>
<keyword evidence="1" id="KW-0472">Membrane</keyword>
<reference evidence="2" key="1">
    <citation type="journal article" date="2021" name="Proc. Natl. Acad. Sci. U.S.A.">
        <title>A Catalog of Tens of Thousands of Viruses from Human Metagenomes Reveals Hidden Associations with Chronic Diseases.</title>
        <authorList>
            <person name="Tisza M.J."/>
            <person name="Buck C.B."/>
        </authorList>
    </citation>
    <scope>NUCLEOTIDE SEQUENCE</scope>
    <source>
        <strain evidence="2">Ct87y24</strain>
    </source>
</reference>
<accession>A0A8S5Q6L4</accession>
<evidence type="ECO:0000313" key="2">
    <source>
        <dbReference type="EMBL" id="DAE14594.1"/>
    </source>
</evidence>
<evidence type="ECO:0000256" key="1">
    <source>
        <dbReference type="SAM" id="Phobius"/>
    </source>
</evidence>
<protein>
    <submittedName>
        <fullName evidence="2">Uncharacterized protein</fullName>
    </submittedName>
</protein>
<dbReference type="EMBL" id="BK015588">
    <property type="protein sequence ID" value="DAE14594.1"/>
    <property type="molecule type" value="Genomic_DNA"/>
</dbReference>
<keyword evidence="1" id="KW-1133">Transmembrane helix</keyword>
<proteinExistence type="predicted"/>
<keyword evidence="1" id="KW-0812">Transmembrane</keyword>
<sequence length="167" mass="19358">MSHLEAFRVNWTKVIATSLPSFLRKPLIMAILMACLSPVTRLYDKFMRRRSKNLYKIQHNGQVCSLLGVLEEQYPSAIGVKYKIEDVRQQGKIVYTHSEGKKDVPIAVPEAKAEPLLTSGEVKRIETSRFLVFVPEDVYDKQLSDVQWLVQKYKLPTKHPIFIRLER</sequence>